<feature type="transmembrane region" description="Helical" evidence="6">
    <location>
        <begin position="539"/>
        <end position="561"/>
    </location>
</feature>
<feature type="domain" description="Ion transport" evidence="7">
    <location>
        <begin position="936"/>
        <end position="1208"/>
    </location>
</feature>
<evidence type="ECO:0000256" key="5">
    <source>
        <dbReference type="SAM" id="MobiDB-lite"/>
    </source>
</evidence>
<dbReference type="GO" id="GO:0005261">
    <property type="term" value="F:monoatomic cation channel activity"/>
    <property type="evidence" value="ECO:0007669"/>
    <property type="project" value="InterPro"/>
</dbReference>
<accession>A0A267FHW2</accession>
<dbReference type="PANTHER" id="PTHR46141:SF1">
    <property type="entry name" value="SODIUM LEAK CHANNEL NALCN"/>
    <property type="match status" value="1"/>
</dbReference>
<feature type="transmembrane region" description="Helical" evidence="6">
    <location>
        <begin position="409"/>
        <end position="430"/>
    </location>
</feature>
<dbReference type="FunFam" id="1.20.120.350:FF:000030">
    <property type="entry name" value="sodium leak channel non-selective protein"/>
    <property type="match status" value="1"/>
</dbReference>
<feature type="transmembrane region" description="Helical" evidence="6">
    <location>
        <begin position="1005"/>
        <end position="1023"/>
    </location>
</feature>
<reference evidence="8 9" key="1">
    <citation type="submission" date="2017-06" db="EMBL/GenBank/DDBJ databases">
        <title>A platform for efficient transgenesis in Macrostomum lignano, a flatworm model organism for stem cell research.</title>
        <authorList>
            <person name="Berezikov E."/>
        </authorList>
    </citation>
    <scope>NUCLEOTIDE SEQUENCE [LARGE SCALE GENOMIC DNA]</scope>
    <source>
        <strain evidence="8">DV1</strain>
        <tissue evidence="8">Whole organism</tissue>
    </source>
</reference>
<feature type="domain" description="Ion transport" evidence="7">
    <location>
        <begin position="49"/>
        <end position="356"/>
    </location>
</feature>
<dbReference type="Gene3D" id="1.20.120.350">
    <property type="entry name" value="Voltage-gated potassium channels. Chain C"/>
    <property type="match status" value="4"/>
</dbReference>
<sequence>MLNREQRDRKQSIVVARETLAVLPDLQAATEDAPRSISTEWVYRPTSRIFLRVLALVSLISVSANTPNTFQSIPLLAFLTFGTDVTIALIFTAEMLTKMKLKGIYKGPDAFFKQTWSKFDVAMIIFLWISVALHSFEVKYIAECANPLNIKDCVAIKTFWLNWGWLSILRCPRPLILLRVFRAVIQFQLPKTRLSAILQRSGKQVRNVTMFLLFFMALYGILGVQCFGESLKRHCVLNSTSDQNVTLSDLAIPDTRCSSDQSCPNNMRCVVINDAKNRETSYAGFDNFHMSFFTVYQAASQEGWVFIMYNTLDSLTSFNNWKSVVYFVSMIFFLAWLVKNVFIAVLIETFAEIRVQFQQMWTNPHAEADSDESKILQNDGQVWKLVPVDESQPKGYAPRVFLRIAKSTGFNVIVMLLVLANSFVAAGVHFNHDRVDRDQVNAASMTEFQVIENIFTILFDIEAVFKVLCFGWKGYWKRSLHKFELILCLFTSLRLIPSLYWTQLTYFQVLRIVRLIKASPMLEDFCFKIFGPVKKLGSLIVFTISLLVITSTISMQLFCFVSTTVTKDTTDMDGFSRFSTFHMAFMSMFQILTQKGWVAVMHDTMDSVQRSNLGRGPVVLTAIYFVIYHLFVTLIILSLFVAVILDNLELDEDIKKLKQRKMREISAETQQKLPMRLRIFEKFPNRPQMIKLGRLLSDFLLPRIRDSFMRQFAGADSAADELQYCEAMESLSPELKRKVRGLKGEEKRFAINFIVDESNRMRLEANCLDQVGIGGGGGIGQVSLLGAQHHLRQERRSTTVRNRHGPSAVGGGGGGGGGGGIVAGQTVANKVQPDKAVHFRENGEVVHMTSARRNDDYDIKMLQQKAQQAERLRSQQEADLRENHPFFDKPLFAVGRESQFRDFCQLLVDARYRGSGESELKSRGKGASKMLGMITYLDWTMITLSVFSITCMTFESLDNRVMNTTWLMTAEYIFFVAMTVEIILKVLANGFFFTPKALVRDFDGVLDLFIYLNSLVYVCYMLHVNTVQPGSLEQWLMVLRCLRPLRIFCLMPQLRRVVYELVRGFREIFMVSVLLFVFIFIFAIYGVHLFGGRLGICNDRSKRTRAECVGTFYRKVFVTKLNLDGEAPQILVPRVWANPRNFNFDTIGNALLALFEVLSLEGWVEVRDVIMNRVSPLHAVYIHLFVFIGCMIGLTLFVGVVVANYGENKGTALLTVDQRRWLDLKGRIKLTQPLRIPPRPNIVHGFRWEWMRARVYDITQHRLFKRFYALLIILNTLLLYLPWLDVLLVQRAQFNYSQAFTNCAVACTMLFMAEVALKCIALSFSGYWQSWRNRFDAVVTLAGFLWIILHFTAMIHDGSSLRSLSDDIGWLVVILRLFTITGKHPTLKMLMLTVLMSMFKSFFIILGMFLLMLVYALAGVILFGNVKNGENLNRQANFATCWRATVLLLRIVTGEDWNKIMHDCMIAPPFCKTQPDHNIWESDCGNSQASLVYFCSFYIIITYIMLNILVAIIMENFSLFYSNQEDALLSHTDIRHFQNTWNMLDESRKGTISLRKCKILLRLLKGRLEIDLEKPETKQLFKYMIYELEKQHGPGDISFHDVLNMLAYRSVDIRKSLQLEELMEREDLEYTIEEEVAKQTIKDWLDSCFKRRRANETNLTNIIGQIRATTDPGGFGAAAAAAAAAGGVDEDVSGATASAGTVGASNTSAAGAAAATTASSLPIGSRGARKVSSVGAVSGDSSAAGGAASTTAAGGGGSGVSPLATAAASGAASTGAPSAAAAVAGSSSTAAASVVGKTIAGATLSVDHVHGVNAINDHFHPHHHQHQQQKHQHDQRSPGIDSSSPTCLSQTGGLDSTGQNAVGALNDPTSVAMGTKRRRSLKATRSGGSGGGGGVNNIPELSEGSDDNDQDGSSARHRHLASKKRSITHFVHSGCQDVKAWWKMQVLRSEESDDDFSDDS</sequence>
<feature type="transmembrane region" description="Helical" evidence="6">
    <location>
        <begin position="1337"/>
        <end position="1356"/>
    </location>
</feature>
<dbReference type="PANTHER" id="PTHR46141">
    <property type="entry name" value="SODIUM LEAK CHANNEL NON-SELECTIVE PROTEIN"/>
    <property type="match status" value="1"/>
</dbReference>
<feature type="transmembrane region" description="Helical" evidence="6">
    <location>
        <begin position="1402"/>
        <end position="1424"/>
    </location>
</feature>
<feature type="domain" description="Ion transport" evidence="7">
    <location>
        <begin position="1261"/>
        <end position="1524"/>
    </location>
</feature>
<feature type="transmembrane region" description="Helical" evidence="6">
    <location>
        <begin position="1491"/>
        <end position="1514"/>
    </location>
</feature>
<feature type="transmembrane region" description="Helical" evidence="6">
    <location>
        <begin position="622"/>
        <end position="645"/>
    </location>
</feature>
<keyword evidence="2 6" id="KW-0812">Transmembrane</keyword>
<feature type="transmembrane region" description="Helical" evidence="6">
    <location>
        <begin position="450"/>
        <end position="471"/>
    </location>
</feature>
<keyword evidence="4 6" id="KW-0472">Membrane</keyword>
<dbReference type="InterPro" id="IPR027359">
    <property type="entry name" value="Volt_channel_dom_sf"/>
</dbReference>
<feature type="compositionally biased region" description="Basic residues" evidence="5">
    <location>
        <begin position="1821"/>
        <end position="1830"/>
    </location>
</feature>
<dbReference type="Gene3D" id="1.10.238.10">
    <property type="entry name" value="EF-hand"/>
    <property type="match status" value="1"/>
</dbReference>
<feature type="region of interest" description="Disordered" evidence="5">
    <location>
        <begin position="796"/>
        <end position="819"/>
    </location>
</feature>
<dbReference type="InterPro" id="IPR028823">
    <property type="entry name" value="NALCN"/>
</dbReference>
<dbReference type="GO" id="GO:0032224">
    <property type="term" value="P:positive regulation of synaptic transmission, cholinergic"/>
    <property type="evidence" value="ECO:0007669"/>
    <property type="project" value="TreeGrafter"/>
</dbReference>
<feature type="transmembrane region" description="Helical" evidence="6">
    <location>
        <begin position="1180"/>
        <end position="1203"/>
    </location>
</feature>
<feature type="region of interest" description="Disordered" evidence="5">
    <location>
        <begin position="1736"/>
        <end position="1758"/>
    </location>
</feature>
<feature type="transmembrane region" description="Helical" evidence="6">
    <location>
        <begin position="49"/>
        <end position="67"/>
    </location>
</feature>
<comment type="subcellular location">
    <subcellularLocation>
        <location evidence="1">Membrane</location>
        <topology evidence="1">Multi-pass membrane protein</topology>
    </subcellularLocation>
</comment>
<feature type="compositionally biased region" description="Basic residues" evidence="5">
    <location>
        <begin position="1915"/>
        <end position="1925"/>
    </location>
</feature>
<feature type="transmembrane region" description="Helical" evidence="6">
    <location>
        <begin position="205"/>
        <end position="222"/>
    </location>
</feature>
<evidence type="ECO:0000259" key="7">
    <source>
        <dbReference type="Pfam" id="PF00520"/>
    </source>
</evidence>
<organism evidence="8 9">
    <name type="scientific">Macrostomum lignano</name>
    <dbReference type="NCBI Taxonomy" id="282301"/>
    <lineage>
        <taxon>Eukaryota</taxon>
        <taxon>Metazoa</taxon>
        <taxon>Spiralia</taxon>
        <taxon>Lophotrochozoa</taxon>
        <taxon>Platyhelminthes</taxon>
        <taxon>Rhabditophora</taxon>
        <taxon>Macrostomorpha</taxon>
        <taxon>Macrostomida</taxon>
        <taxon>Macrostomidae</taxon>
        <taxon>Macrostomum</taxon>
    </lineage>
</organism>
<feature type="transmembrane region" description="Helical" evidence="6">
    <location>
        <begin position="1068"/>
        <end position="1090"/>
    </location>
</feature>
<feature type="transmembrane region" description="Helical" evidence="6">
    <location>
        <begin position="1267"/>
        <end position="1284"/>
    </location>
</feature>
<evidence type="ECO:0000256" key="4">
    <source>
        <dbReference type="ARBA" id="ARBA00023136"/>
    </source>
</evidence>
<feature type="transmembrane region" description="Helical" evidence="6">
    <location>
        <begin position="73"/>
        <end position="96"/>
    </location>
</feature>
<dbReference type="OrthoDB" id="10069766at2759"/>
<feature type="transmembrane region" description="Helical" evidence="6">
    <location>
        <begin position="581"/>
        <end position="602"/>
    </location>
</feature>
<dbReference type="EMBL" id="NIVC01001016">
    <property type="protein sequence ID" value="PAA73358.1"/>
    <property type="molecule type" value="Genomic_DNA"/>
</dbReference>
<feature type="transmembrane region" description="Helical" evidence="6">
    <location>
        <begin position="324"/>
        <end position="347"/>
    </location>
</feature>
<feature type="domain" description="Ion transport" evidence="7">
    <location>
        <begin position="410"/>
        <end position="649"/>
    </location>
</feature>
<dbReference type="Proteomes" id="UP000215902">
    <property type="component" value="Unassembled WGS sequence"/>
</dbReference>
<feature type="region of interest" description="Disordered" evidence="5">
    <location>
        <begin position="1821"/>
        <end position="1925"/>
    </location>
</feature>
<dbReference type="FunFam" id="1.10.287.70:FF:000061">
    <property type="entry name" value="Sodium leak channel non-selective protein"/>
    <property type="match status" value="1"/>
</dbReference>
<proteinExistence type="predicted"/>
<gene>
    <name evidence="8" type="ORF">BOX15_Mlig004978g1</name>
</gene>
<evidence type="ECO:0000256" key="3">
    <source>
        <dbReference type="ARBA" id="ARBA00022989"/>
    </source>
</evidence>
<keyword evidence="3 6" id="KW-1133">Transmembrane helix</keyword>
<feature type="transmembrane region" description="Helical" evidence="6">
    <location>
        <begin position="972"/>
        <end position="993"/>
    </location>
</feature>
<protein>
    <recommendedName>
        <fullName evidence="7">Ion transport domain-containing protein</fullName>
    </recommendedName>
</protein>
<dbReference type="STRING" id="282301.A0A267FHW2"/>
<evidence type="ECO:0000256" key="2">
    <source>
        <dbReference type="ARBA" id="ARBA00022692"/>
    </source>
</evidence>
<feature type="compositionally biased region" description="Gly residues" evidence="5">
    <location>
        <begin position="808"/>
        <end position="819"/>
    </location>
</feature>
<feature type="transmembrane region" description="Helical" evidence="6">
    <location>
        <begin position="1296"/>
        <end position="1317"/>
    </location>
</feature>
<feature type="compositionally biased region" description="Polar residues" evidence="5">
    <location>
        <begin position="1840"/>
        <end position="1860"/>
    </location>
</feature>
<keyword evidence="9" id="KW-1185">Reference proteome</keyword>
<evidence type="ECO:0000313" key="8">
    <source>
        <dbReference type="EMBL" id="PAA73358.1"/>
    </source>
</evidence>
<feature type="compositionally biased region" description="Low complexity" evidence="5">
    <location>
        <begin position="1736"/>
        <end position="1752"/>
    </location>
</feature>
<dbReference type="GO" id="GO:0032230">
    <property type="term" value="P:positive regulation of synaptic transmission, GABAergic"/>
    <property type="evidence" value="ECO:0007669"/>
    <property type="project" value="TreeGrafter"/>
</dbReference>
<evidence type="ECO:0000313" key="9">
    <source>
        <dbReference type="Proteomes" id="UP000215902"/>
    </source>
</evidence>
<evidence type="ECO:0000256" key="1">
    <source>
        <dbReference type="ARBA" id="ARBA00004141"/>
    </source>
</evidence>
<feature type="transmembrane region" description="Helical" evidence="6">
    <location>
        <begin position="930"/>
        <end position="952"/>
    </location>
</feature>
<dbReference type="Pfam" id="PF00520">
    <property type="entry name" value="Ion_trans"/>
    <property type="match status" value="4"/>
</dbReference>
<dbReference type="InterPro" id="IPR005821">
    <property type="entry name" value="Ion_trans_dom"/>
</dbReference>
<comment type="caution">
    <text evidence="8">The sequence shown here is derived from an EMBL/GenBank/DDBJ whole genome shotgun (WGS) entry which is preliminary data.</text>
</comment>
<evidence type="ECO:0000256" key="6">
    <source>
        <dbReference type="SAM" id="Phobius"/>
    </source>
</evidence>
<dbReference type="GO" id="GO:0005886">
    <property type="term" value="C:plasma membrane"/>
    <property type="evidence" value="ECO:0007669"/>
    <property type="project" value="TreeGrafter"/>
</dbReference>
<dbReference type="Gene3D" id="1.10.287.70">
    <property type="match status" value="4"/>
</dbReference>
<name>A0A267FHW2_9PLAT</name>
<feature type="transmembrane region" description="Helical" evidence="6">
    <location>
        <begin position="483"/>
        <end position="501"/>
    </location>
</feature>
<dbReference type="SUPFAM" id="SSF81324">
    <property type="entry name" value="Voltage-gated potassium channels"/>
    <property type="match status" value="4"/>
</dbReference>
<feature type="transmembrane region" description="Helical" evidence="6">
    <location>
        <begin position="1142"/>
        <end position="1160"/>
    </location>
</feature>